<evidence type="ECO:0000256" key="3">
    <source>
        <dbReference type="ARBA" id="ARBA00023002"/>
    </source>
</evidence>
<dbReference type="SMART" id="SM01092">
    <property type="entry name" value="CO_deh_flav_C"/>
    <property type="match status" value="1"/>
</dbReference>
<evidence type="ECO:0000256" key="2">
    <source>
        <dbReference type="ARBA" id="ARBA00022827"/>
    </source>
</evidence>
<keyword evidence="2" id="KW-0274">FAD</keyword>
<dbReference type="SUPFAM" id="SSF56176">
    <property type="entry name" value="FAD-binding/transporter-associated domain-like"/>
    <property type="match status" value="1"/>
</dbReference>
<protein>
    <submittedName>
        <fullName evidence="5">FAD binding domain-containing protein</fullName>
    </submittedName>
</protein>
<dbReference type="PANTHER" id="PTHR42659:SF2">
    <property type="entry name" value="XANTHINE DEHYDROGENASE SUBUNIT C-RELATED"/>
    <property type="match status" value="1"/>
</dbReference>
<dbReference type="InterPro" id="IPR016166">
    <property type="entry name" value="FAD-bd_PCMH"/>
</dbReference>
<feature type="domain" description="FAD-binding PCMH-type" evidence="4">
    <location>
        <begin position="1"/>
        <end position="177"/>
    </location>
</feature>
<dbReference type="InterPro" id="IPR036318">
    <property type="entry name" value="FAD-bd_PCMH-like_sf"/>
</dbReference>
<keyword evidence="6" id="KW-1185">Reference proteome</keyword>
<keyword evidence="1" id="KW-0285">Flavoprotein</keyword>
<dbReference type="Gene3D" id="3.30.390.50">
    <property type="entry name" value="CO dehydrogenase flavoprotein, C-terminal domain"/>
    <property type="match status" value="1"/>
</dbReference>
<dbReference type="PROSITE" id="PS51387">
    <property type="entry name" value="FAD_PCMH"/>
    <property type="match status" value="1"/>
</dbReference>
<dbReference type="InterPro" id="IPR005107">
    <property type="entry name" value="CO_DH_flav_C"/>
</dbReference>
<dbReference type="InterPro" id="IPR016169">
    <property type="entry name" value="FAD-bd_PCMH_sub2"/>
</dbReference>
<dbReference type="Proteomes" id="UP000754710">
    <property type="component" value="Unassembled WGS sequence"/>
</dbReference>
<comment type="caution">
    <text evidence="5">The sequence shown here is derived from an EMBL/GenBank/DDBJ whole genome shotgun (WGS) entry which is preliminary data.</text>
</comment>
<sequence length="294" mass="30494">MKPSPFSYHRPRTVEEAVELLGALGEEGKVLAGGQSLVPLMSMRLAAPAHLVDVNHIPELDTVAVTAAGVRVGATARHARVEKDAAAYDAAPLLRQGLVNVAHPTIRNRGTTVGSLVHADPSAEMPAVLALLGGSVELRSTAGSREVAAADFFVGPMESALRPGELAVAATFHRPPPRSGSAFVELARRHGDYALCGVAALVTTDHDGAVTTARVALISVGPVPVVVDVGAAVHGTGTAFDTERLAGLLDAAIDPEADIHATAEYRRHLAHVLAARALTEAHEHAGPTRDERAS</sequence>
<dbReference type="InterPro" id="IPR051312">
    <property type="entry name" value="Diverse_Substr_Oxidored"/>
</dbReference>
<gene>
    <name evidence="5" type="ORF">K1X13_15630</name>
</gene>
<dbReference type="Pfam" id="PF03450">
    <property type="entry name" value="CO_deh_flav_C"/>
    <property type="match status" value="1"/>
</dbReference>
<keyword evidence="3" id="KW-0560">Oxidoreductase</keyword>
<proteinExistence type="predicted"/>
<evidence type="ECO:0000259" key="4">
    <source>
        <dbReference type="PROSITE" id="PS51387"/>
    </source>
</evidence>
<dbReference type="Gene3D" id="3.30.43.10">
    <property type="entry name" value="Uridine Diphospho-n-acetylenolpyruvylglucosamine Reductase, domain 2"/>
    <property type="match status" value="1"/>
</dbReference>
<dbReference type="SUPFAM" id="SSF55447">
    <property type="entry name" value="CO dehydrogenase flavoprotein C-terminal domain-like"/>
    <property type="match status" value="1"/>
</dbReference>
<accession>A0ABS7RMJ1</accession>
<evidence type="ECO:0000313" key="5">
    <source>
        <dbReference type="EMBL" id="MBY9076264.1"/>
    </source>
</evidence>
<dbReference type="RefSeq" id="WP_221025924.1">
    <property type="nucleotide sequence ID" value="NZ_JAIEZQ010000002.1"/>
</dbReference>
<dbReference type="PANTHER" id="PTHR42659">
    <property type="entry name" value="XANTHINE DEHYDROGENASE SUBUNIT C-RELATED"/>
    <property type="match status" value="1"/>
</dbReference>
<dbReference type="EMBL" id="JAIEZQ010000002">
    <property type="protein sequence ID" value="MBY9076264.1"/>
    <property type="molecule type" value="Genomic_DNA"/>
</dbReference>
<dbReference type="InterPro" id="IPR002346">
    <property type="entry name" value="Mopterin_DH_FAD-bd"/>
</dbReference>
<name>A0ABS7RMJ1_9ACTN</name>
<reference evidence="5 6" key="1">
    <citation type="submission" date="2021-08" db="EMBL/GenBank/DDBJ databases">
        <title>Nocardioides bacterium WL0053 sp. nov., isolated from the sediment.</title>
        <authorList>
            <person name="Wang L."/>
            <person name="Zhang D."/>
            <person name="Zhang A."/>
        </authorList>
    </citation>
    <scope>NUCLEOTIDE SEQUENCE [LARGE SCALE GENOMIC DNA]</scope>
    <source>
        <strain evidence="5 6">WL0053</strain>
    </source>
</reference>
<dbReference type="InterPro" id="IPR036683">
    <property type="entry name" value="CO_DH_flav_C_dom_sf"/>
</dbReference>
<organism evidence="5 6">
    <name type="scientific">Nocardioides jiangsuensis</name>
    <dbReference type="NCBI Taxonomy" id="2866161"/>
    <lineage>
        <taxon>Bacteria</taxon>
        <taxon>Bacillati</taxon>
        <taxon>Actinomycetota</taxon>
        <taxon>Actinomycetes</taxon>
        <taxon>Propionibacteriales</taxon>
        <taxon>Nocardioidaceae</taxon>
        <taxon>Nocardioides</taxon>
    </lineage>
</organism>
<evidence type="ECO:0000256" key="1">
    <source>
        <dbReference type="ARBA" id="ARBA00022630"/>
    </source>
</evidence>
<dbReference type="InterPro" id="IPR016167">
    <property type="entry name" value="FAD-bd_PCMH_sub1"/>
</dbReference>
<dbReference type="Pfam" id="PF00941">
    <property type="entry name" value="FAD_binding_5"/>
    <property type="match status" value="1"/>
</dbReference>
<dbReference type="Gene3D" id="3.30.465.10">
    <property type="match status" value="1"/>
</dbReference>
<evidence type="ECO:0000313" key="6">
    <source>
        <dbReference type="Proteomes" id="UP000754710"/>
    </source>
</evidence>